<dbReference type="Gene3D" id="3.10.450.50">
    <property type="match status" value="1"/>
</dbReference>
<proteinExistence type="inferred from homology"/>
<dbReference type="PRINTS" id="PR00834">
    <property type="entry name" value="PROTEASES2C"/>
</dbReference>
<dbReference type="GO" id="GO:0006508">
    <property type="term" value="P:proteolysis"/>
    <property type="evidence" value="ECO:0007669"/>
    <property type="project" value="UniProtKB-KW"/>
</dbReference>
<dbReference type="RefSeq" id="WP_001059829.1">
    <property type="nucleotide sequence ID" value="NZ_AP021944.1"/>
</dbReference>
<name>A0A1X9TLE2_ECOLX</name>
<accession>A0A1X9TLE2</accession>
<dbReference type="EMBL" id="WTMY01000078">
    <property type="protein sequence ID" value="MWL46026.1"/>
    <property type="molecule type" value="Genomic_DNA"/>
</dbReference>
<evidence type="ECO:0000256" key="2">
    <source>
        <dbReference type="ARBA" id="ARBA00022670"/>
    </source>
</evidence>
<dbReference type="SUPFAM" id="SSF50494">
    <property type="entry name" value="Trypsin-like serine proteases"/>
    <property type="match status" value="1"/>
</dbReference>
<dbReference type="GO" id="GO:0004252">
    <property type="term" value="F:serine-type endopeptidase activity"/>
    <property type="evidence" value="ECO:0007669"/>
    <property type="project" value="InterPro"/>
</dbReference>
<gene>
    <name evidence="4" type="ORF">GQM04_10940</name>
</gene>
<evidence type="ECO:0000256" key="1">
    <source>
        <dbReference type="ARBA" id="ARBA00010541"/>
    </source>
</evidence>
<reference evidence="4 5" key="1">
    <citation type="submission" date="2019-12" db="EMBL/GenBank/DDBJ databases">
        <title>Enteriobacteria Tanzani isolates_10432.</title>
        <authorList>
            <person name="Subbiah M."/>
            <person name="Call D."/>
        </authorList>
    </citation>
    <scope>NUCLEOTIDE SEQUENCE [LARGE SCALE GENOMIC DNA]</scope>
    <source>
        <strain evidence="4 5">10432wF6</strain>
    </source>
</reference>
<organism evidence="4 5">
    <name type="scientific">Escherichia coli</name>
    <dbReference type="NCBI Taxonomy" id="562"/>
    <lineage>
        <taxon>Bacteria</taxon>
        <taxon>Pseudomonadati</taxon>
        <taxon>Pseudomonadota</taxon>
        <taxon>Gammaproteobacteria</taxon>
        <taxon>Enterobacterales</taxon>
        <taxon>Enterobacteriaceae</taxon>
        <taxon>Escherichia</taxon>
    </lineage>
</organism>
<comment type="similarity">
    <text evidence="1">Belongs to the peptidase S1C family.</text>
</comment>
<dbReference type="PANTHER" id="PTHR43343">
    <property type="entry name" value="PEPTIDASE S12"/>
    <property type="match status" value="1"/>
</dbReference>
<dbReference type="Pfam" id="PF13365">
    <property type="entry name" value="Trypsin_2"/>
    <property type="match status" value="1"/>
</dbReference>
<sequence length="283" mass="30051">MNNIPISTQWTLDATGEVGRSSVNSVYMIICPATGSKGSGFLIDNGLIVTNEHVITGCSTNQIFAISAYGQKIPISQKWIDSDRDLAVLRPAITQTGGLSIVKDNDLKVGESVTTWGYPLGYNGPAPLLSVGYLAGFNSYQTAKGQKKHLVVNGAFNSGNSGGALLKASDNKVIGIVVSKHAPISQYHQSAIEALSENMSGVTYTATNDAGETKSFVESQIVAELLIHMRSLTQVMIGEAIAAEELLSMLSEIDLSPPQSMSRNALCHCGSGKRFKECHGKIS</sequence>
<dbReference type="InterPro" id="IPR043504">
    <property type="entry name" value="Peptidase_S1_PA_chymotrypsin"/>
</dbReference>
<evidence type="ECO:0000256" key="3">
    <source>
        <dbReference type="ARBA" id="ARBA00022801"/>
    </source>
</evidence>
<dbReference type="InterPro" id="IPR051201">
    <property type="entry name" value="Chloro_Bact_Ser_Proteases"/>
</dbReference>
<dbReference type="InterPro" id="IPR009003">
    <property type="entry name" value="Peptidase_S1_PA"/>
</dbReference>
<dbReference type="AlphaFoldDB" id="A0A1X9TLE2"/>
<keyword evidence="3" id="KW-0378">Hydrolase</keyword>
<keyword evidence="2 4" id="KW-0645">Protease</keyword>
<evidence type="ECO:0000313" key="4">
    <source>
        <dbReference type="EMBL" id="MWL46026.1"/>
    </source>
</evidence>
<dbReference type="Pfam" id="PF02810">
    <property type="entry name" value="SEC-C"/>
    <property type="match status" value="1"/>
</dbReference>
<protein>
    <submittedName>
        <fullName evidence="4">Trypsin-like serine protease</fullName>
    </submittedName>
</protein>
<dbReference type="PANTHER" id="PTHR43343:SF3">
    <property type="entry name" value="PROTEASE DO-LIKE 8, CHLOROPLASTIC"/>
    <property type="match status" value="1"/>
</dbReference>
<dbReference type="InterPro" id="IPR001940">
    <property type="entry name" value="Peptidase_S1C"/>
</dbReference>
<evidence type="ECO:0000313" key="5">
    <source>
        <dbReference type="Proteomes" id="UP000487258"/>
    </source>
</evidence>
<dbReference type="Gene3D" id="2.40.10.10">
    <property type="entry name" value="Trypsin-like serine proteases"/>
    <property type="match status" value="2"/>
</dbReference>
<dbReference type="SUPFAM" id="SSF103642">
    <property type="entry name" value="Sec-C motif"/>
    <property type="match status" value="1"/>
</dbReference>
<dbReference type="InterPro" id="IPR004027">
    <property type="entry name" value="SEC_C_motif"/>
</dbReference>
<dbReference type="Proteomes" id="UP000487258">
    <property type="component" value="Unassembled WGS sequence"/>
</dbReference>
<comment type="caution">
    <text evidence="4">The sequence shown here is derived from an EMBL/GenBank/DDBJ whole genome shotgun (WGS) entry which is preliminary data.</text>
</comment>